<accession>A0A6L9EPX1</accession>
<dbReference type="EMBL" id="WOFV02000038">
    <property type="protein sequence ID" value="NAS18598.1"/>
    <property type="molecule type" value="Genomic_DNA"/>
</dbReference>
<dbReference type="AlphaFoldDB" id="A0A6L9EPX1"/>
<comment type="caution">
    <text evidence="2">The sequence shown here is derived from an EMBL/GenBank/DDBJ whole genome shotgun (WGS) entry which is preliminary data.</text>
</comment>
<gene>
    <name evidence="2" type="ORF">GND98_012150</name>
</gene>
<proteinExistence type="predicted"/>
<evidence type="ECO:0000313" key="2">
    <source>
        <dbReference type="EMBL" id="NAS18598.1"/>
    </source>
</evidence>
<keyword evidence="1" id="KW-0472">Membrane</keyword>
<dbReference type="Proteomes" id="UP000474042">
    <property type="component" value="Unassembled WGS sequence"/>
</dbReference>
<feature type="transmembrane region" description="Helical" evidence="1">
    <location>
        <begin position="20"/>
        <end position="39"/>
    </location>
</feature>
<evidence type="ECO:0000313" key="3">
    <source>
        <dbReference type="Proteomes" id="UP000474042"/>
    </source>
</evidence>
<keyword evidence="1" id="KW-0812">Transmembrane</keyword>
<reference evidence="2 3" key="1">
    <citation type="submission" date="2020-01" db="EMBL/GenBank/DDBJ databases">
        <title>Genome sequence of a 1,3-propanediol producer, Clostridium butyricum S3.</title>
        <authorList>
            <person name="Zhou J."/>
        </authorList>
    </citation>
    <scope>NUCLEOTIDE SEQUENCE [LARGE SCALE GENOMIC DNA]</scope>
    <source>
        <strain evidence="2 3">S3</strain>
    </source>
</reference>
<protein>
    <submittedName>
        <fullName evidence="2">Uncharacterized protein</fullName>
    </submittedName>
</protein>
<organism evidence="2 3">
    <name type="scientific">Clostridium butyricum</name>
    <dbReference type="NCBI Taxonomy" id="1492"/>
    <lineage>
        <taxon>Bacteria</taxon>
        <taxon>Bacillati</taxon>
        <taxon>Bacillota</taxon>
        <taxon>Clostridia</taxon>
        <taxon>Eubacteriales</taxon>
        <taxon>Clostridiaceae</taxon>
        <taxon>Clostridium</taxon>
    </lineage>
</organism>
<name>A0A6L9EPX1_CLOBU</name>
<sequence>MFRSFLRLLTFLIEDFKFLGFTGGFWFLSVPLIALVICAEKNKCEKDKLNAAEDFNEIEDVEELPLHSIEFKVNNTEKWQIGQVLKRMDYNTIDDLIKSLLSDIM</sequence>
<evidence type="ECO:0000256" key="1">
    <source>
        <dbReference type="SAM" id="Phobius"/>
    </source>
</evidence>
<keyword evidence="1" id="KW-1133">Transmembrane helix</keyword>